<evidence type="ECO:0000256" key="3">
    <source>
        <dbReference type="ARBA" id="ARBA00022842"/>
    </source>
</evidence>
<feature type="region of interest" description="Disordered" evidence="6">
    <location>
        <begin position="236"/>
        <end position="258"/>
    </location>
</feature>
<dbReference type="GO" id="GO:0000932">
    <property type="term" value="C:P-body"/>
    <property type="evidence" value="ECO:0007669"/>
    <property type="project" value="UniProtKB-SubCell"/>
</dbReference>
<keyword evidence="5" id="KW-0378">Hydrolase</keyword>
<keyword evidence="9" id="KW-1185">Reference proteome</keyword>
<dbReference type="InterPro" id="IPR022966">
    <property type="entry name" value="RNase_II/R_CS"/>
</dbReference>
<dbReference type="InterPro" id="IPR050180">
    <property type="entry name" value="RNR_Ribonuclease"/>
</dbReference>
<comment type="caution">
    <text evidence="8">The sequence shown here is derived from an EMBL/GenBank/DDBJ whole genome shotgun (WGS) entry which is preliminary data.</text>
</comment>
<evidence type="ECO:0000256" key="5">
    <source>
        <dbReference type="HAMAP-Rule" id="MF_03045"/>
    </source>
</evidence>
<feature type="compositionally biased region" description="Basic and acidic residues" evidence="6">
    <location>
        <begin position="74"/>
        <end position="85"/>
    </location>
</feature>
<dbReference type="Gene3D" id="2.40.50.140">
    <property type="entry name" value="Nucleic acid-binding proteins"/>
    <property type="match status" value="1"/>
</dbReference>
<keyword evidence="4 5" id="KW-0694">RNA-binding</keyword>
<keyword evidence="5" id="KW-0540">Nuclease</keyword>
<keyword evidence="5" id="KW-0269">Exonuclease</keyword>
<dbReference type="FunFam" id="2.40.50.700:FF:000002">
    <property type="entry name" value="Cell wall biogenesis protein"/>
    <property type="match status" value="1"/>
</dbReference>
<sequence>MTDELPLNQAKKDDSKKSTPAPSIPRGSKRIPSNARPSSAAGNLPGAPRPSSRSGNKKSATPAPGGTESGSESKPTEARKPDLPRNKSQTGGGQRNGNHRNRQPSSSQANRSSAAKDRTSMGQSSSPAPASASDSSDALSSLQRVIADLKITPSQVSPPNNSLAASMHAPQPPSSNLPVNAPVFHPGGLAFSTSTLSDAARHRKAASLGASALSGNFNSFSPHLGAMLEDAEDIPGASFEDGEISDGFFPGSSHQARSQSQSFMAPRFAALAAQQEQDVLGPTGRPQLAPNFMFGARRRTSSNVPMGPLNEDDVGFQFPQQQIPPSEGVHDQNHRRAENDITGIMAEQIAIQNQIEALQQQQQALYQQQLASNQVLSLQTPGLAPNRHRRVQSTLPIGNNNVAGFTPPMGQFNSMANLGINPDSQPAGLPRGHGRRHSVNVVNKSNTSHNNMGSVSFPYSGQDSFEDGFTAPFGGHSRTTSRVDSSWRINGGVIQGNNAFAADLAQAQAQLQSLQQFRAAAGGHHHKMPSFSFPNMLPNMMAANLMGLGMGGVSLLQQQQQQQQQFQSQLQQQSSQPQRKSLFAPYLPQASLPPLLAAGKLVVGILRVNKRNRSDAYVATEVLDADIYICGSKDRNRALEGDIVAVELLDVDEVWETKKEKEEKKRKKEENSAYDLKTSAGRKDDKKKDDVEVEGQGLMLFEDEEVTDEVKPQFAGHVVAVVERMPGQLFSGTLGLLRPSSAATKEKQEAERREREGDRGDEPRRGPIERPKIVWFKPTDKRVPLIAIPTEQAPADFVQNPEVYANKLFVACIKRHPISSLHPFGTLAEELGPIGDIEVETSALLKDCNFPTEEFSESVLKCLPPTPWTIPEREYEIRKDLRQERIFSIDPSSAKDLDDALSIKMNDAGTYEVGIHISDVSYFAKPNTALDRDARKRATSVYLVQRAVPMLPPTLSEEVCSLVPGAERLAFSAVFTMTTEGGVLNKVVWEDDYQKAIDGQPLTGLPVSSEHDLSAIEEDVRTLYSIACQLRAKRLQDGALTLPSSRLSFTLDENGLPMDCAQDDRNDANDLVEEFMLLTNIAVAQRIAVHLPEQALLRRHDAPIERRLNVFFERAKRLAVGVNTSSAGGIMKSFEATTNPTARMVLELLSIKATQRAKYFCAGMLDIAKYGHYSLNVPLYTHFTSPIRRYADILVHRQLEAVLQGGNDPKFTMDRDAVAKIAQQCNIKRDSAKLAQEQSIHLFLCVFISDLTQRYGPVVRQAKVVNVLDAAFDVLVPEFGIEKRVHVDQMPIENHVYDEHTHTLQIYWSNKDVITWLAENSDDEHLKKVKQNAEAHATKMEVASRSLHDETALFDEDDAEEDEIVLGRDSEVVRETETSKQRLLSAAKVEPAFEGLRMTPTGHKIQDIKELMTVPVIVTADLTKSPPVIKVYSVNPYAGPK</sequence>
<dbReference type="InterPro" id="IPR012340">
    <property type="entry name" value="NA-bd_OB-fold"/>
</dbReference>
<dbReference type="Pfam" id="PF00773">
    <property type="entry name" value="RNB"/>
    <property type="match status" value="1"/>
</dbReference>
<feature type="compositionally biased region" description="Basic and acidic residues" evidence="6">
    <location>
        <begin position="744"/>
        <end position="768"/>
    </location>
</feature>
<dbReference type="InterPro" id="IPR028591">
    <property type="entry name" value="DIS3L2"/>
</dbReference>
<feature type="domain" description="RNB" evidence="7">
    <location>
        <begin position="878"/>
        <end position="1205"/>
    </location>
</feature>
<proteinExistence type="inferred from homology"/>
<evidence type="ECO:0000256" key="4">
    <source>
        <dbReference type="ARBA" id="ARBA00022884"/>
    </source>
</evidence>
<dbReference type="EC" id="3.1.13.-" evidence="5"/>
<evidence type="ECO:0000256" key="2">
    <source>
        <dbReference type="ARBA" id="ARBA00022723"/>
    </source>
</evidence>
<dbReference type="PANTHER" id="PTHR23355">
    <property type="entry name" value="RIBONUCLEASE"/>
    <property type="match status" value="1"/>
</dbReference>
<gene>
    <name evidence="8" type="ORF">JVT61DRAFT_13210</name>
</gene>
<accession>A0A8I2YUN0</accession>
<dbReference type="GO" id="GO:0000175">
    <property type="term" value="F:3'-5'-RNA exonuclease activity"/>
    <property type="evidence" value="ECO:0007669"/>
    <property type="project" value="UniProtKB-UniRule"/>
</dbReference>
<keyword evidence="5" id="KW-0464">Manganese</keyword>
<evidence type="ECO:0000256" key="1">
    <source>
        <dbReference type="ARBA" id="ARBA00022490"/>
    </source>
</evidence>
<evidence type="ECO:0000313" key="9">
    <source>
        <dbReference type="Proteomes" id="UP000683000"/>
    </source>
</evidence>
<evidence type="ECO:0000259" key="7">
    <source>
        <dbReference type="SMART" id="SM00955"/>
    </source>
</evidence>
<name>A0A8I2YUN0_9AGAM</name>
<dbReference type="EMBL" id="JAGFBS010000006">
    <property type="protein sequence ID" value="KAG6378925.1"/>
    <property type="molecule type" value="Genomic_DNA"/>
</dbReference>
<feature type="site" description="Important for catalytic activity" evidence="5">
    <location>
        <position position="898"/>
    </location>
</feature>
<organism evidence="8 9">
    <name type="scientific">Boletus reticuloceps</name>
    <dbReference type="NCBI Taxonomy" id="495285"/>
    <lineage>
        <taxon>Eukaryota</taxon>
        <taxon>Fungi</taxon>
        <taxon>Dikarya</taxon>
        <taxon>Basidiomycota</taxon>
        <taxon>Agaricomycotina</taxon>
        <taxon>Agaricomycetes</taxon>
        <taxon>Agaricomycetidae</taxon>
        <taxon>Boletales</taxon>
        <taxon>Boletineae</taxon>
        <taxon>Boletaceae</taxon>
        <taxon>Boletoideae</taxon>
        <taxon>Boletus</taxon>
    </lineage>
</organism>
<dbReference type="GO" id="GO:0000956">
    <property type="term" value="P:nuclear-transcribed mRNA catabolic process"/>
    <property type="evidence" value="ECO:0007669"/>
    <property type="project" value="UniProtKB-UniRule"/>
</dbReference>
<feature type="region of interest" description="Disordered" evidence="6">
    <location>
        <begin position="152"/>
        <end position="174"/>
    </location>
</feature>
<feature type="region of interest" description="Disordered" evidence="6">
    <location>
        <begin position="740"/>
        <end position="768"/>
    </location>
</feature>
<feature type="region of interest" description="Disordered" evidence="6">
    <location>
        <begin position="659"/>
        <end position="690"/>
    </location>
</feature>
<dbReference type="HAMAP" id="MF_03045">
    <property type="entry name" value="DIS3L2"/>
    <property type="match status" value="1"/>
</dbReference>
<feature type="binding site" evidence="5">
    <location>
        <position position="899"/>
    </location>
    <ligand>
        <name>Mg(2+)</name>
        <dbReference type="ChEBI" id="CHEBI:18420"/>
    </ligand>
</feature>
<feature type="compositionally biased region" description="Basic and acidic residues" evidence="6">
    <location>
        <begin position="681"/>
        <end position="690"/>
    </location>
</feature>
<dbReference type="InterPro" id="IPR041093">
    <property type="entry name" value="Dis3l2-like_C"/>
</dbReference>
<feature type="compositionally biased region" description="Low complexity" evidence="6">
    <location>
        <begin position="124"/>
        <end position="139"/>
    </location>
</feature>
<dbReference type="PANTHER" id="PTHR23355:SF9">
    <property type="entry name" value="DIS3-LIKE EXONUCLEASE 2"/>
    <property type="match status" value="1"/>
</dbReference>
<keyword evidence="1 5" id="KW-0963">Cytoplasm</keyword>
<dbReference type="GO" id="GO:1990074">
    <property type="term" value="P:polyuridylation-dependent mRNA catabolic process"/>
    <property type="evidence" value="ECO:0007669"/>
    <property type="project" value="UniProtKB-UniRule"/>
</dbReference>
<dbReference type="Gene3D" id="2.40.50.690">
    <property type="match status" value="1"/>
</dbReference>
<dbReference type="OrthoDB" id="372421at2759"/>
<comment type="subcellular location">
    <subcellularLocation>
        <location evidence="5">Cytoplasm</location>
    </subcellularLocation>
    <subcellularLocation>
        <location evidence="5">Cytoplasm</location>
        <location evidence="5">P-body</location>
    </subcellularLocation>
</comment>
<protein>
    <recommendedName>
        <fullName evidence="5">DIS3-like exonuclease 2</fullName>
        <ecNumber evidence="5">3.1.13.-</ecNumber>
    </recommendedName>
</protein>
<dbReference type="GO" id="GO:0003723">
    <property type="term" value="F:RNA binding"/>
    <property type="evidence" value="ECO:0007669"/>
    <property type="project" value="UniProtKB-KW"/>
</dbReference>
<feature type="region of interest" description="Disordered" evidence="6">
    <location>
        <begin position="1"/>
        <end position="139"/>
    </location>
</feature>
<dbReference type="GO" id="GO:0046872">
    <property type="term" value="F:metal ion binding"/>
    <property type="evidence" value="ECO:0007669"/>
    <property type="project" value="UniProtKB-KW"/>
</dbReference>
<comment type="function">
    <text evidence="5">3'-5'-exoribonuclease that specifically recognizes RNAs polyuridylated at their 3' end and mediates their degradation. Component of an exosome-independent RNA degradation pathway that mediates degradation of cytoplasmic mRNAs that have been deadenylated and subsequently uridylated at their 3'.</text>
</comment>
<keyword evidence="2 5" id="KW-0479">Metal-binding</keyword>
<comment type="similarity">
    <text evidence="5">Belongs to the RNR ribonuclease family. DIS3L2 subfamily.</text>
</comment>
<dbReference type="SUPFAM" id="SSF50249">
    <property type="entry name" value="Nucleic acid-binding proteins"/>
    <property type="match status" value="3"/>
</dbReference>
<keyword evidence="3 5" id="KW-0460">Magnesium</keyword>
<reference evidence="8" key="1">
    <citation type="submission" date="2021-03" db="EMBL/GenBank/DDBJ databases">
        <title>Evolutionary innovations through gain and loss of genes in the ectomycorrhizal Boletales.</title>
        <authorList>
            <person name="Wu G."/>
            <person name="Miyauchi S."/>
            <person name="Morin E."/>
            <person name="Yang Z.-L."/>
            <person name="Xu J."/>
            <person name="Martin F.M."/>
        </authorList>
    </citation>
    <scope>NUCLEOTIDE SEQUENCE</scope>
    <source>
        <strain evidence="8">BR01</strain>
    </source>
</reference>
<comment type="cofactor">
    <cofactor evidence="5">
        <name>Mg(2+)</name>
        <dbReference type="ChEBI" id="CHEBI:18420"/>
    </cofactor>
    <cofactor evidence="5">
        <name>Mn(2+)</name>
        <dbReference type="ChEBI" id="CHEBI:29035"/>
    </cofactor>
</comment>
<evidence type="ECO:0000313" key="8">
    <source>
        <dbReference type="EMBL" id="KAG6378925.1"/>
    </source>
</evidence>
<dbReference type="Gene3D" id="2.40.50.700">
    <property type="match status" value="1"/>
</dbReference>
<feature type="compositionally biased region" description="Polar residues" evidence="6">
    <location>
        <begin position="152"/>
        <end position="164"/>
    </location>
</feature>
<feature type="compositionally biased region" description="Polar residues" evidence="6">
    <location>
        <begin position="104"/>
        <end position="113"/>
    </location>
</feature>
<dbReference type="InterPro" id="IPR041505">
    <property type="entry name" value="Dis3_CSD2"/>
</dbReference>
<dbReference type="InterPro" id="IPR001900">
    <property type="entry name" value="RNase_II/R"/>
</dbReference>
<dbReference type="Pfam" id="PF17877">
    <property type="entry name" value="Dis3l2_C_term"/>
    <property type="match status" value="1"/>
</dbReference>
<feature type="compositionally biased region" description="Basic and acidic residues" evidence="6">
    <location>
        <begin position="659"/>
        <end position="671"/>
    </location>
</feature>
<dbReference type="Proteomes" id="UP000683000">
    <property type="component" value="Unassembled WGS sequence"/>
</dbReference>
<dbReference type="SMART" id="SM00955">
    <property type="entry name" value="RNB"/>
    <property type="match status" value="1"/>
</dbReference>
<dbReference type="Pfam" id="PF17849">
    <property type="entry name" value="OB_Dis3"/>
    <property type="match status" value="1"/>
</dbReference>
<evidence type="ECO:0000256" key="6">
    <source>
        <dbReference type="SAM" id="MobiDB-lite"/>
    </source>
</evidence>
<feature type="binding site" evidence="5">
    <location>
        <position position="890"/>
    </location>
    <ligand>
        <name>Mg(2+)</name>
        <dbReference type="ChEBI" id="CHEBI:18420"/>
    </ligand>
</feature>
<dbReference type="PROSITE" id="PS01175">
    <property type="entry name" value="RIBONUCLEASE_II"/>
    <property type="match status" value="1"/>
</dbReference>
<dbReference type="FunFam" id="2.40.50.690:FF:000001">
    <property type="entry name" value="Cell wall biogenesis protein"/>
    <property type="match status" value="1"/>
</dbReference>